<gene>
    <name evidence="2" type="ORF">E5987_00735</name>
</gene>
<reference evidence="2 3" key="1">
    <citation type="submission" date="2019-12" db="EMBL/GenBank/DDBJ databases">
        <title>Microbes associate with the intestines of laboratory mice.</title>
        <authorList>
            <person name="Navarre W."/>
            <person name="Wong E."/>
        </authorList>
    </citation>
    <scope>NUCLEOTIDE SEQUENCE [LARGE SCALE GENOMIC DNA]</scope>
    <source>
        <strain evidence="2 3">NM82_D38</strain>
    </source>
</reference>
<dbReference type="SUPFAM" id="SSF55804">
    <property type="entry name" value="Phoshotransferase/anion transport protein"/>
    <property type="match status" value="1"/>
</dbReference>
<evidence type="ECO:0000313" key="2">
    <source>
        <dbReference type="EMBL" id="MVX55732.1"/>
    </source>
</evidence>
<feature type="domain" description="PTS EIIA type-2" evidence="1">
    <location>
        <begin position="6"/>
        <end position="149"/>
    </location>
</feature>
<dbReference type="Proteomes" id="UP000472580">
    <property type="component" value="Unassembled WGS sequence"/>
</dbReference>
<dbReference type="Gene3D" id="3.40.930.10">
    <property type="entry name" value="Mannitol-specific EII, Chain A"/>
    <property type="match status" value="1"/>
</dbReference>
<dbReference type="OrthoDB" id="95460at2"/>
<dbReference type="Pfam" id="PF00359">
    <property type="entry name" value="PTS_EIIA_2"/>
    <property type="match status" value="1"/>
</dbReference>
<dbReference type="PANTHER" id="PTHR47738:SF1">
    <property type="entry name" value="NITROGEN REGULATORY PROTEIN"/>
    <property type="match status" value="1"/>
</dbReference>
<comment type="caution">
    <text evidence="2">The sequence shown here is derived from an EMBL/GenBank/DDBJ whole genome shotgun (WGS) entry which is preliminary data.</text>
</comment>
<dbReference type="CDD" id="cd00211">
    <property type="entry name" value="PTS_IIA_fru"/>
    <property type="match status" value="1"/>
</dbReference>
<evidence type="ECO:0000313" key="3">
    <source>
        <dbReference type="Proteomes" id="UP000472580"/>
    </source>
</evidence>
<dbReference type="PANTHER" id="PTHR47738">
    <property type="entry name" value="PTS SYSTEM FRUCTOSE-LIKE EIIA COMPONENT-RELATED"/>
    <property type="match status" value="1"/>
</dbReference>
<dbReference type="EMBL" id="WSRP01000002">
    <property type="protein sequence ID" value="MVX55732.1"/>
    <property type="molecule type" value="Genomic_DNA"/>
</dbReference>
<organism evidence="2 3">
    <name type="scientific">Parasutterella muris</name>
    <dbReference type="NCBI Taxonomy" id="2565572"/>
    <lineage>
        <taxon>Bacteria</taxon>
        <taxon>Pseudomonadati</taxon>
        <taxon>Pseudomonadota</taxon>
        <taxon>Betaproteobacteria</taxon>
        <taxon>Burkholderiales</taxon>
        <taxon>Sutterellaceae</taxon>
        <taxon>Parasutterella</taxon>
    </lineage>
</organism>
<sequence>MNALCLLLKPENILLGISPSSKKRVFEQAAQALSLIYRLDRKEVFDALIAREKLGSTYLGYGISLPHCRLPNLSQPCALFIRLHGQLEPARAGEEPTHSLFFLLAPEEACSEHLELLAGAAEIFSDESIRTKLSQANTSEKFCEALNKWCAEKYESDKRES</sequence>
<accession>A0A6L6YFX1</accession>
<dbReference type="GO" id="GO:0030295">
    <property type="term" value="F:protein kinase activator activity"/>
    <property type="evidence" value="ECO:0007669"/>
    <property type="project" value="TreeGrafter"/>
</dbReference>
<dbReference type="PROSITE" id="PS51094">
    <property type="entry name" value="PTS_EIIA_TYPE_2"/>
    <property type="match status" value="1"/>
</dbReference>
<dbReference type="AlphaFoldDB" id="A0A6L6YFX1"/>
<name>A0A6L6YFX1_9BURK</name>
<evidence type="ECO:0000259" key="1">
    <source>
        <dbReference type="PROSITE" id="PS51094"/>
    </source>
</evidence>
<dbReference type="InterPro" id="IPR016152">
    <property type="entry name" value="PTrfase/Anion_transptr"/>
</dbReference>
<proteinExistence type="predicted"/>
<protein>
    <submittedName>
        <fullName evidence="2">PTS fructose transporter subunit IIA</fullName>
    </submittedName>
</protein>
<keyword evidence="3" id="KW-1185">Reference proteome</keyword>
<dbReference type="InterPro" id="IPR051541">
    <property type="entry name" value="PTS_SugarTrans_NitroReg"/>
</dbReference>
<dbReference type="RefSeq" id="WP_160334169.1">
    <property type="nucleotide sequence ID" value="NZ_CALPCR010000004.1"/>
</dbReference>
<dbReference type="InterPro" id="IPR002178">
    <property type="entry name" value="PTS_EIIA_type-2_dom"/>
</dbReference>